<name>K0SXJ2_THAOC</name>
<evidence type="ECO:0000313" key="1">
    <source>
        <dbReference type="EMBL" id="EJK69659.1"/>
    </source>
</evidence>
<dbReference type="Proteomes" id="UP000266841">
    <property type="component" value="Unassembled WGS sequence"/>
</dbReference>
<dbReference type="EMBL" id="AGNL01009760">
    <property type="protein sequence ID" value="EJK69659.1"/>
    <property type="molecule type" value="Genomic_DNA"/>
</dbReference>
<protein>
    <submittedName>
        <fullName evidence="1">Uncharacterized protein</fullName>
    </submittedName>
</protein>
<sequence length="86" mass="8927">MGSKEEEDLRPLIKQIAPSSVQRIVAGAAVTDLASAGGFGRLARRLGGHLPALSLLVACTAVVELTAYLVKELIDNSIDAGAKRVS</sequence>
<feature type="non-terminal residue" evidence="1">
    <location>
        <position position="86"/>
    </location>
</feature>
<comment type="caution">
    <text evidence="1">The sequence shown here is derived from an EMBL/GenBank/DDBJ whole genome shotgun (WGS) entry which is preliminary data.</text>
</comment>
<dbReference type="InterPro" id="IPR036890">
    <property type="entry name" value="HATPase_C_sf"/>
</dbReference>
<dbReference type="OrthoDB" id="10254304at2759"/>
<proteinExistence type="predicted"/>
<reference evidence="1 2" key="1">
    <citation type="journal article" date="2012" name="Genome Biol.">
        <title>Genome and low-iron response of an oceanic diatom adapted to chronic iron limitation.</title>
        <authorList>
            <person name="Lommer M."/>
            <person name="Specht M."/>
            <person name="Roy A.S."/>
            <person name="Kraemer L."/>
            <person name="Andreson R."/>
            <person name="Gutowska M.A."/>
            <person name="Wolf J."/>
            <person name="Bergner S.V."/>
            <person name="Schilhabel M.B."/>
            <person name="Klostermeier U.C."/>
            <person name="Beiko R.G."/>
            <person name="Rosenstiel P."/>
            <person name="Hippler M."/>
            <person name="Laroche J."/>
        </authorList>
    </citation>
    <scope>NUCLEOTIDE SEQUENCE [LARGE SCALE GENOMIC DNA]</scope>
    <source>
        <strain evidence="1 2">CCMP1005</strain>
    </source>
</reference>
<evidence type="ECO:0000313" key="2">
    <source>
        <dbReference type="Proteomes" id="UP000266841"/>
    </source>
</evidence>
<organism evidence="1 2">
    <name type="scientific">Thalassiosira oceanica</name>
    <name type="common">Marine diatom</name>
    <dbReference type="NCBI Taxonomy" id="159749"/>
    <lineage>
        <taxon>Eukaryota</taxon>
        <taxon>Sar</taxon>
        <taxon>Stramenopiles</taxon>
        <taxon>Ochrophyta</taxon>
        <taxon>Bacillariophyta</taxon>
        <taxon>Coscinodiscophyceae</taxon>
        <taxon>Thalassiosirophycidae</taxon>
        <taxon>Thalassiosirales</taxon>
        <taxon>Thalassiosiraceae</taxon>
        <taxon>Thalassiosira</taxon>
    </lineage>
</organism>
<dbReference type="Gene3D" id="3.30.565.10">
    <property type="entry name" value="Histidine kinase-like ATPase, C-terminal domain"/>
    <property type="match status" value="1"/>
</dbReference>
<dbReference type="AlphaFoldDB" id="K0SXJ2"/>
<keyword evidence="2" id="KW-1185">Reference proteome</keyword>
<gene>
    <name evidence="1" type="ORF">THAOC_09060</name>
</gene>
<accession>K0SXJ2</accession>